<dbReference type="AlphaFoldDB" id="A0A0D3GLQ2"/>
<dbReference type="EnsemblPlants" id="OBART07G01390.8">
    <property type="protein sequence ID" value="OBART07G01390.8"/>
    <property type="gene ID" value="OBART07G01390"/>
</dbReference>
<dbReference type="HOGENOM" id="CLU_199998_0_0_1"/>
<reference evidence="2" key="2">
    <citation type="submission" date="2015-03" db="UniProtKB">
        <authorList>
            <consortium name="EnsemblPlants"/>
        </authorList>
    </citation>
    <scope>IDENTIFICATION</scope>
</reference>
<name>A0A0D3GLQ2_9ORYZ</name>
<proteinExistence type="predicted"/>
<accession>A0A0D3GLQ2</accession>
<sequence length="75" mass="8185">MAERLHLPPLSQEPGNNPPPTSRMQIHEKNLDGTSGEEGNPRQRPKEVMTPEDVAAAGPVNHRTRLSPGTLQPCL</sequence>
<reference evidence="2" key="1">
    <citation type="journal article" date="2009" name="Rice">
        <title>De Novo Next Generation Sequencing of Plant Genomes.</title>
        <authorList>
            <person name="Rounsley S."/>
            <person name="Marri P.R."/>
            <person name="Yu Y."/>
            <person name="He R."/>
            <person name="Sisneros N."/>
            <person name="Goicoechea J.L."/>
            <person name="Lee S.J."/>
            <person name="Angelova A."/>
            <person name="Kudrna D."/>
            <person name="Luo M."/>
            <person name="Affourtit J."/>
            <person name="Desany B."/>
            <person name="Knight J."/>
            <person name="Niazi F."/>
            <person name="Egholm M."/>
            <person name="Wing R.A."/>
        </authorList>
    </citation>
    <scope>NUCLEOTIDE SEQUENCE [LARGE SCALE GENOMIC DNA]</scope>
    <source>
        <strain evidence="2">cv. IRGC 105608</strain>
    </source>
</reference>
<evidence type="ECO:0000313" key="3">
    <source>
        <dbReference type="Proteomes" id="UP000026960"/>
    </source>
</evidence>
<keyword evidence="3" id="KW-1185">Reference proteome</keyword>
<dbReference type="Gramene" id="OBART07G01390.8">
    <property type="protein sequence ID" value="OBART07G01390.8"/>
    <property type="gene ID" value="OBART07G01390"/>
</dbReference>
<organism evidence="2">
    <name type="scientific">Oryza barthii</name>
    <dbReference type="NCBI Taxonomy" id="65489"/>
    <lineage>
        <taxon>Eukaryota</taxon>
        <taxon>Viridiplantae</taxon>
        <taxon>Streptophyta</taxon>
        <taxon>Embryophyta</taxon>
        <taxon>Tracheophyta</taxon>
        <taxon>Spermatophyta</taxon>
        <taxon>Magnoliopsida</taxon>
        <taxon>Liliopsida</taxon>
        <taxon>Poales</taxon>
        <taxon>Poaceae</taxon>
        <taxon>BOP clade</taxon>
        <taxon>Oryzoideae</taxon>
        <taxon>Oryzeae</taxon>
        <taxon>Oryzinae</taxon>
        <taxon>Oryza</taxon>
    </lineage>
</organism>
<protein>
    <submittedName>
        <fullName evidence="2">Uncharacterized protein</fullName>
    </submittedName>
</protein>
<evidence type="ECO:0000313" key="2">
    <source>
        <dbReference type="EnsemblPlants" id="OBART07G01390.8"/>
    </source>
</evidence>
<feature type="region of interest" description="Disordered" evidence="1">
    <location>
        <begin position="1"/>
        <end position="75"/>
    </location>
</feature>
<evidence type="ECO:0000256" key="1">
    <source>
        <dbReference type="SAM" id="MobiDB-lite"/>
    </source>
</evidence>
<feature type="compositionally biased region" description="Basic and acidic residues" evidence="1">
    <location>
        <begin position="39"/>
        <end position="49"/>
    </location>
</feature>
<dbReference type="Proteomes" id="UP000026960">
    <property type="component" value="Chromosome 7"/>
</dbReference>